<accession>A0A4R1B4Q5</accession>
<dbReference type="Gene3D" id="2.60.450.10">
    <property type="entry name" value="Lipopolysaccharide (LPS) transport protein A like domain"/>
    <property type="match status" value="1"/>
</dbReference>
<sequence>MKSAYLRSASLPHLCTTALRIAILISATLLLAACENDMARINDLNKTVQMVEEAKEVTTLFSQSGNLKAILKAPLMLRYLGDSTVIEFPKKMHVDFYDSLGRVESYLDARYARYIENRSKVLLRDSVQVINVNGDTLRTSEMWWDQNAAIFYTDSTVRITQRDKRIRGGRGMVAKQDLTDVLIKYPTGTVLVGTDVLPE</sequence>
<gene>
    <name evidence="1" type="primary">lptC</name>
    <name evidence="2" type="ORF">EPD60_06780</name>
    <name evidence="1" type="ORF">EPD60_13570</name>
</gene>
<keyword evidence="3" id="KW-1185">Reference proteome</keyword>
<dbReference type="OrthoDB" id="9812080at2"/>
<name>A0A4R1B4Q5_9BACT</name>
<reference evidence="1 3" key="1">
    <citation type="submission" date="2019-03" db="EMBL/GenBank/DDBJ databases">
        <authorList>
            <person name="Kim M.K.M."/>
        </authorList>
    </citation>
    <scope>NUCLEOTIDE SEQUENCE [LARGE SCALE GENOMIC DNA]</scope>
    <source>
        <strain evidence="1 3">17J68-12</strain>
    </source>
</reference>
<dbReference type="Pfam" id="PF06835">
    <property type="entry name" value="LptC"/>
    <property type="match status" value="1"/>
</dbReference>
<dbReference type="PROSITE" id="PS51257">
    <property type="entry name" value="PROKAR_LIPOPROTEIN"/>
    <property type="match status" value="1"/>
</dbReference>
<comment type="caution">
    <text evidence="1">The sequence shown here is derived from an EMBL/GenBank/DDBJ whole genome shotgun (WGS) entry which is preliminary data.</text>
</comment>
<dbReference type="AlphaFoldDB" id="A0A4R1B4Q5"/>
<dbReference type="GO" id="GO:0015221">
    <property type="term" value="F:lipopolysaccharide transmembrane transporter activity"/>
    <property type="evidence" value="ECO:0007669"/>
    <property type="project" value="InterPro"/>
</dbReference>
<dbReference type="NCBIfam" id="TIGR04409">
    <property type="entry name" value="LptC_YrbK"/>
    <property type="match status" value="1"/>
</dbReference>
<dbReference type="EMBL" id="SJZI01000047">
    <property type="protein sequence ID" value="TCJ13094.1"/>
    <property type="molecule type" value="Genomic_DNA"/>
</dbReference>
<dbReference type="GO" id="GO:0005886">
    <property type="term" value="C:plasma membrane"/>
    <property type="evidence" value="ECO:0007669"/>
    <property type="project" value="InterPro"/>
</dbReference>
<protein>
    <submittedName>
        <fullName evidence="1">LPS export ABC transporter periplasmic protein LptC</fullName>
    </submittedName>
</protein>
<evidence type="ECO:0000313" key="1">
    <source>
        <dbReference type="EMBL" id="TCJ13094.1"/>
    </source>
</evidence>
<dbReference type="EMBL" id="SJZI01000009">
    <property type="protein sequence ID" value="TCJ17008.1"/>
    <property type="molecule type" value="Genomic_DNA"/>
</dbReference>
<evidence type="ECO:0000313" key="3">
    <source>
        <dbReference type="Proteomes" id="UP000295334"/>
    </source>
</evidence>
<proteinExistence type="predicted"/>
<dbReference type="InterPro" id="IPR010664">
    <property type="entry name" value="LipoPS_assembly_LptC-rel"/>
</dbReference>
<evidence type="ECO:0000313" key="2">
    <source>
        <dbReference type="EMBL" id="TCJ17008.1"/>
    </source>
</evidence>
<dbReference type="InterPro" id="IPR026265">
    <property type="entry name" value="LptC"/>
</dbReference>
<dbReference type="Proteomes" id="UP000295334">
    <property type="component" value="Unassembled WGS sequence"/>
</dbReference>
<organism evidence="1 3">
    <name type="scientific">Flaviaesturariibacter flavus</name>
    <dbReference type="NCBI Taxonomy" id="2502780"/>
    <lineage>
        <taxon>Bacteria</taxon>
        <taxon>Pseudomonadati</taxon>
        <taxon>Bacteroidota</taxon>
        <taxon>Chitinophagia</taxon>
        <taxon>Chitinophagales</taxon>
        <taxon>Chitinophagaceae</taxon>
        <taxon>Flaviaestuariibacter</taxon>
    </lineage>
</organism>